<keyword evidence="1" id="KW-0472">Membrane</keyword>
<name>X0XK25_9ZZZZ</name>
<evidence type="ECO:0000313" key="2">
    <source>
        <dbReference type="EMBL" id="GAG36978.1"/>
    </source>
</evidence>
<dbReference type="EMBL" id="BARS01043190">
    <property type="protein sequence ID" value="GAG36978.1"/>
    <property type="molecule type" value="Genomic_DNA"/>
</dbReference>
<keyword evidence="1" id="KW-0812">Transmembrane</keyword>
<proteinExistence type="predicted"/>
<gene>
    <name evidence="2" type="ORF">S01H1_65426</name>
</gene>
<keyword evidence="1" id="KW-1133">Transmembrane helix</keyword>
<evidence type="ECO:0000256" key="1">
    <source>
        <dbReference type="SAM" id="Phobius"/>
    </source>
</evidence>
<organism evidence="2">
    <name type="scientific">marine sediment metagenome</name>
    <dbReference type="NCBI Taxonomy" id="412755"/>
    <lineage>
        <taxon>unclassified sequences</taxon>
        <taxon>metagenomes</taxon>
        <taxon>ecological metagenomes</taxon>
    </lineage>
</organism>
<accession>X0XK25</accession>
<comment type="caution">
    <text evidence="2">The sequence shown here is derived from an EMBL/GenBank/DDBJ whole genome shotgun (WGS) entry which is preliminary data.</text>
</comment>
<feature type="transmembrane region" description="Helical" evidence="1">
    <location>
        <begin position="6"/>
        <end position="27"/>
    </location>
</feature>
<sequence length="108" mass="12749">MDLQHLYVGLSFIGLFVGFQCMLVTLLADKRSRMGDRAVNLTFVAAIFIVFIIAASIICDRYDYNPEFWDRNEIYINRLIKKNQSDRDKRVEKMREEHLKNGLLFKDI</sequence>
<protein>
    <submittedName>
        <fullName evidence="2">Uncharacterized protein</fullName>
    </submittedName>
</protein>
<reference evidence="2" key="1">
    <citation type="journal article" date="2014" name="Front. Microbiol.">
        <title>High frequency of phylogenetically diverse reductive dehalogenase-homologous genes in deep subseafloor sedimentary metagenomes.</title>
        <authorList>
            <person name="Kawai M."/>
            <person name="Futagami T."/>
            <person name="Toyoda A."/>
            <person name="Takaki Y."/>
            <person name="Nishi S."/>
            <person name="Hori S."/>
            <person name="Arai W."/>
            <person name="Tsubouchi T."/>
            <person name="Morono Y."/>
            <person name="Uchiyama I."/>
            <person name="Ito T."/>
            <person name="Fujiyama A."/>
            <person name="Inagaki F."/>
            <person name="Takami H."/>
        </authorList>
    </citation>
    <scope>NUCLEOTIDE SEQUENCE</scope>
    <source>
        <strain evidence="2">Expedition CK06-06</strain>
    </source>
</reference>
<feature type="transmembrane region" description="Helical" evidence="1">
    <location>
        <begin position="39"/>
        <end position="58"/>
    </location>
</feature>
<dbReference type="AlphaFoldDB" id="X0XK25"/>